<keyword evidence="6" id="KW-0813">Transport</keyword>
<proteinExistence type="inferred from homology"/>
<dbReference type="EMBL" id="CADCTQ010000649">
    <property type="protein sequence ID" value="CAA9338001.1"/>
    <property type="molecule type" value="Genomic_DNA"/>
</dbReference>
<organism evidence="8">
    <name type="scientific">uncultured Cytophagales bacterium</name>
    <dbReference type="NCBI Taxonomy" id="158755"/>
    <lineage>
        <taxon>Bacteria</taxon>
        <taxon>Pseudomonadati</taxon>
        <taxon>Bacteroidota</taxon>
        <taxon>Sphingobacteriia</taxon>
        <taxon>Sphingobacteriales</taxon>
        <taxon>environmental samples</taxon>
    </lineage>
</organism>
<comment type="similarity">
    <text evidence="6">Belongs to the binding-protein-dependent transport system permease family.</text>
</comment>
<keyword evidence="3" id="KW-0029">Amino-acid transport</keyword>
<evidence type="ECO:0000256" key="2">
    <source>
        <dbReference type="ARBA" id="ARBA00022692"/>
    </source>
</evidence>
<dbReference type="Pfam" id="PF00528">
    <property type="entry name" value="BPD_transp_1"/>
    <property type="match status" value="1"/>
</dbReference>
<evidence type="ECO:0000256" key="1">
    <source>
        <dbReference type="ARBA" id="ARBA00004651"/>
    </source>
</evidence>
<keyword evidence="2 6" id="KW-0812">Transmembrane</keyword>
<dbReference type="GO" id="GO:0055085">
    <property type="term" value="P:transmembrane transport"/>
    <property type="evidence" value="ECO:0007669"/>
    <property type="project" value="InterPro"/>
</dbReference>
<dbReference type="PANTHER" id="PTHR30614">
    <property type="entry name" value="MEMBRANE COMPONENT OF AMINO ACID ABC TRANSPORTER"/>
    <property type="match status" value="1"/>
</dbReference>
<dbReference type="SUPFAM" id="SSF161098">
    <property type="entry name" value="MetI-like"/>
    <property type="match status" value="1"/>
</dbReference>
<dbReference type="InterPro" id="IPR035906">
    <property type="entry name" value="MetI-like_sf"/>
</dbReference>
<comment type="subcellular location">
    <subcellularLocation>
        <location evidence="1 6">Cell membrane</location>
        <topology evidence="1 6">Multi-pass membrane protein</topology>
    </subcellularLocation>
</comment>
<protein>
    <recommendedName>
        <fullName evidence="7">ABC transmembrane type-1 domain-containing protein</fullName>
    </recommendedName>
</protein>
<keyword evidence="5 6" id="KW-0472">Membrane</keyword>
<name>A0A6J4LPV1_9SPHI</name>
<evidence type="ECO:0000313" key="8">
    <source>
        <dbReference type="EMBL" id="CAA9338001.1"/>
    </source>
</evidence>
<dbReference type="CDD" id="cd06261">
    <property type="entry name" value="TM_PBP2"/>
    <property type="match status" value="1"/>
</dbReference>
<evidence type="ECO:0000256" key="3">
    <source>
        <dbReference type="ARBA" id="ARBA00022970"/>
    </source>
</evidence>
<dbReference type="GO" id="GO:0005886">
    <property type="term" value="C:plasma membrane"/>
    <property type="evidence" value="ECO:0007669"/>
    <property type="project" value="UniProtKB-SubCell"/>
</dbReference>
<evidence type="ECO:0000259" key="7">
    <source>
        <dbReference type="PROSITE" id="PS50928"/>
    </source>
</evidence>
<evidence type="ECO:0000256" key="5">
    <source>
        <dbReference type="ARBA" id="ARBA00023136"/>
    </source>
</evidence>
<keyword evidence="4 6" id="KW-1133">Transmembrane helix</keyword>
<feature type="transmembrane region" description="Helical" evidence="6">
    <location>
        <begin position="18"/>
        <end position="42"/>
    </location>
</feature>
<evidence type="ECO:0000256" key="4">
    <source>
        <dbReference type="ARBA" id="ARBA00022989"/>
    </source>
</evidence>
<accession>A0A6J4LPV1</accession>
<gene>
    <name evidence="8" type="ORF">AVDCRST_MAG56-7757</name>
</gene>
<feature type="transmembrane region" description="Helical" evidence="6">
    <location>
        <begin position="142"/>
        <end position="165"/>
    </location>
</feature>
<feature type="domain" description="ABC transmembrane type-1" evidence="7">
    <location>
        <begin position="16"/>
        <end position="204"/>
    </location>
</feature>
<evidence type="ECO:0000256" key="6">
    <source>
        <dbReference type="RuleBase" id="RU363032"/>
    </source>
</evidence>
<feature type="transmembrane region" description="Helical" evidence="6">
    <location>
        <begin position="84"/>
        <end position="105"/>
    </location>
</feature>
<sequence>MLEIVARNIPAFRQGLAVTLQLCGIAWSIGILLGALLGYASAKSRLFNFFNKTFSYLISSIPVLVLLFWFHYPLQYSLDLRIDPFYTSAFILALINTFAVSNVVAAGIANLPRQYLEAATVCGIGKPTAFLRIELPLILRNVFPGILMSQVNILHLTLFASLISVNELFRVAQRVNAQVYRPVEIYTALALFFLLISLPLILLSNYLTKKYARDLSEK</sequence>
<reference evidence="8" key="1">
    <citation type="submission" date="2020-02" db="EMBL/GenBank/DDBJ databases">
        <authorList>
            <person name="Meier V. D."/>
        </authorList>
    </citation>
    <scope>NUCLEOTIDE SEQUENCE</scope>
    <source>
        <strain evidence="8">AVDCRST_MAG56</strain>
    </source>
</reference>
<dbReference type="InterPro" id="IPR000515">
    <property type="entry name" value="MetI-like"/>
</dbReference>
<feature type="transmembrane region" description="Helical" evidence="6">
    <location>
        <begin position="185"/>
        <end position="208"/>
    </location>
</feature>
<feature type="transmembrane region" description="Helical" evidence="6">
    <location>
        <begin position="54"/>
        <end position="72"/>
    </location>
</feature>
<dbReference type="Gene3D" id="1.10.3720.10">
    <property type="entry name" value="MetI-like"/>
    <property type="match status" value="1"/>
</dbReference>
<dbReference type="InterPro" id="IPR043429">
    <property type="entry name" value="ArtM/GltK/GlnP/TcyL/YhdX-like"/>
</dbReference>
<dbReference type="GO" id="GO:0006865">
    <property type="term" value="P:amino acid transport"/>
    <property type="evidence" value="ECO:0007669"/>
    <property type="project" value="UniProtKB-KW"/>
</dbReference>
<dbReference type="AlphaFoldDB" id="A0A6J4LPV1"/>
<dbReference type="PROSITE" id="PS50928">
    <property type="entry name" value="ABC_TM1"/>
    <property type="match status" value="1"/>
</dbReference>
<dbReference type="PANTHER" id="PTHR30614:SF0">
    <property type="entry name" value="L-CYSTINE TRANSPORT SYSTEM PERMEASE PROTEIN TCYL"/>
    <property type="match status" value="1"/>
</dbReference>